<reference evidence="5 6" key="1">
    <citation type="submission" date="2020-05" db="EMBL/GenBank/DDBJ databases">
        <title>Nakamurella sp. DB0629 isolated from air conditioner.</title>
        <authorList>
            <person name="Kim D.H."/>
            <person name="Kim D.-U."/>
        </authorList>
    </citation>
    <scope>NUCLEOTIDE SEQUENCE [LARGE SCALE GENOMIC DNA]</scope>
    <source>
        <strain evidence="5 6">DB0629</strain>
    </source>
</reference>
<dbReference type="EMBL" id="JABEND010000002">
    <property type="protein sequence ID" value="NNG35062.1"/>
    <property type="molecule type" value="Genomic_DNA"/>
</dbReference>
<evidence type="ECO:0000256" key="1">
    <source>
        <dbReference type="ARBA" id="ARBA00022603"/>
    </source>
</evidence>
<dbReference type="HAMAP" id="MF_01813">
    <property type="entry name" value="MenG_UbiE_methyltr"/>
    <property type="match status" value="1"/>
</dbReference>
<feature type="binding site" evidence="4">
    <location>
        <begin position="102"/>
        <end position="103"/>
    </location>
    <ligand>
        <name>S-adenosyl-L-methionine</name>
        <dbReference type="ChEBI" id="CHEBI:59789"/>
    </ligand>
</feature>
<keyword evidence="6" id="KW-1185">Reference proteome</keyword>
<accession>A0A849ADV8</accession>
<comment type="caution">
    <text evidence="5">The sequence shown here is derived from an EMBL/GenBank/DDBJ whole genome shotgun (WGS) entry which is preliminary data.</text>
</comment>
<keyword evidence="4" id="KW-0474">Menaquinone biosynthesis</keyword>
<dbReference type="InterPro" id="IPR004033">
    <property type="entry name" value="UbiE/COQ5_MeTrFase"/>
</dbReference>
<dbReference type="UniPathway" id="UPA00079">
    <property type="reaction ID" value="UER00169"/>
</dbReference>
<comment type="function">
    <text evidence="4">Methyltransferase required for the conversion of demethylmenaquinol (DMKH2) to menaquinol (MKH2).</text>
</comment>
<evidence type="ECO:0000313" key="5">
    <source>
        <dbReference type="EMBL" id="NNG35062.1"/>
    </source>
</evidence>
<gene>
    <name evidence="4" type="primary">menG</name>
    <name evidence="5" type="ORF">HKD39_04915</name>
</gene>
<keyword evidence="1 4" id="KW-0489">Methyltransferase</keyword>
<comment type="pathway">
    <text evidence="4">Quinol/quinone metabolism; menaquinone biosynthesis; menaquinol from 1,4-dihydroxy-2-naphthoate: step 2/2.</text>
</comment>
<keyword evidence="2 4" id="KW-0808">Transferase</keyword>
<dbReference type="PANTHER" id="PTHR43591:SF24">
    <property type="entry name" value="2-METHOXY-6-POLYPRENYL-1,4-BENZOQUINOL METHYLASE, MITOCHONDRIAL"/>
    <property type="match status" value="1"/>
</dbReference>
<evidence type="ECO:0000256" key="4">
    <source>
        <dbReference type="HAMAP-Rule" id="MF_01813"/>
    </source>
</evidence>
<feature type="binding site" evidence="4">
    <location>
        <position position="62"/>
    </location>
    <ligand>
        <name>S-adenosyl-L-methionine</name>
        <dbReference type="ChEBI" id="CHEBI:59789"/>
    </ligand>
</feature>
<dbReference type="Proteomes" id="UP000562984">
    <property type="component" value="Unassembled WGS sequence"/>
</dbReference>
<dbReference type="CDD" id="cd02440">
    <property type="entry name" value="AdoMet_MTases"/>
    <property type="match status" value="1"/>
</dbReference>
<dbReference type="InterPro" id="IPR029063">
    <property type="entry name" value="SAM-dependent_MTases_sf"/>
</dbReference>
<dbReference type="SUPFAM" id="SSF53335">
    <property type="entry name" value="S-adenosyl-L-methionine-dependent methyltransferases"/>
    <property type="match status" value="1"/>
</dbReference>
<keyword evidence="3 4" id="KW-0949">S-adenosyl-L-methionine</keyword>
<dbReference type="GO" id="GO:0032259">
    <property type="term" value="P:methylation"/>
    <property type="evidence" value="ECO:0007669"/>
    <property type="project" value="UniProtKB-KW"/>
</dbReference>
<comment type="similarity">
    <text evidence="4">Belongs to the class I-like SAM-binding methyltransferase superfamily. MenG/UbiE family.</text>
</comment>
<comment type="catalytic activity">
    <reaction evidence="4">
        <text>a 2-demethylmenaquinol + S-adenosyl-L-methionine = a menaquinol + S-adenosyl-L-homocysteine + H(+)</text>
        <dbReference type="Rhea" id="RHEA:42640"/>
        <dbReference type="Rhea" id="RHEA-COMP:9539"/>
        <dbReference type="Rhea" id="RHEA-COMP:9563"/>
        <dbReference type="ChEBI" id="CHEBI:15378"/>
        <dbReference type="ChEBI" id="CHEBI:18151"/>
        <dbReference type="ChEBI" id="CHEBI:55437"/>
        <dbReference type="ChEBI" id="CHEBI:57856"/>
        <dbReference type="ChEBI" id="CHEBI:59789"/>
        <dbReference type="EC" id="2.1.1.163"/>
    </reaction>
</comment>
<evidence type="ECO:0000313" key="6">
    <source>
        <dbReference type="Proteomes" id="UP000562984"/>
    </source>
</evidence>
<dbReference type="GO" id="GO:0009234">
    <property type="term" value="P:menaquinone biosynthetic process"/>
    <property type="evidence" value="ECO:0007669"/>
    <property type="project" value="UniProtKB-UniRule"/>
</dbReference>
<sequence>MGRADLAKQPQTVAAMFDEVADGYDRTDTLISFGLDRRWRRAMVAALTVVPDMRVVDVAAGTAISTAALAKSGAWSVAVDFSEGMLRAGARKRGEVPKVVGDALHLPFADASVDAVTISFGLRNVVDPGAALAEFARITKPGGQLVVCEFSQPYRLVRPFYRFHRNTVLPRLAKKVASNPEAYHYLVESIDAWPAQAELAGTIAANGWHDVAWRNLTFGTVALHHAIRD</sequence>
<evidence type="ECO:0000256" key="2">
    <source>
        <dbReference type="ARBA" id="ARBA00022679"/>
    </source>
</evidence>
<proteinExistence type="inferred from homology"/>
<dbReference type="Gene3D" id="3.40.50.150">
    <property type="entry name" value="Vaccinia Virus protein VP39"/>
    <property type="match status" value="1"/>
</dbReference>
<dbReference type="PROSITE" id="PS51608">
    <property type="entry name" value="SAM_MT_UBIE"/>
    <property type="match status" value="1"/>
</dbReference>
<protein>
    <recommendedName>
        <fullName evidence="4">Demethylmenaquinone methyltransferase</fullName>
        <ecNumber evidence="4">2.1.1.163</ecNumber>
    </recommendedName>
</protein>
<dbReference type="NCBIfam" id="TIGR01934">
    <property type="entry name" value="MenG_MenH_UbiE"/>
    <property type="match status" value="1"/>
</dbReference>
<dbReference type="EC" id="2.1.1.163" evidence="4"/>
<feature type="binding site" evidence="4">
    <location>
        <position position="80"/>
    </location>
    <ligand>
        <name>S-adenosyl-L-methionine</name>
        <dbReference type="ChEBI" id="CHEBI:59789"/>
    </ligand>
</feature>
<feature type="binding site" evidence="4">
    <location>
        <position position="119"/>
    </location>
    <ligand>
        <name>S-adenosyl-L-methionine</name>
        <dbReference type="ChEBI" id="CHEBI:59789"/>
    </ligand>
</feature>
<dbReference type="AlphaFoldDB" id="A0A849ADV8"/>
<name>A0A849ADV8_9ACTN</name>
<organism evidence="5 6">
    <name type="scientific">Nakamurella aerolata</name>
    <dbReference type="NCBI Taxonomy" id="1656892"/>
    <lineage>
        <taxon>Bacteria</taxon>
        <taxon>Bacillati</taxon>
        <taxon>Actinomycetota</taxon>
        <taxon>Actinomycetes</taxon>
        <taxon>Nakamurellales</taxon>
        <taxon>Nakamurellaceae</taxon>
        <taxon>Nakamurella</taxon>
    </lineage>
</organism>
<dbReference type="GO" id="GO:0043770">
    <property type="term" value="F:demethylmenaquinone methyltransferase activity"/>
    <property type="evidence" value="ECO:0007669"/>
    <property type="project" value="UniProtKB-UniRule"/>
</dbReference>
<dbReference type="PANTHER" id="PTHR43591">
    <property type="entry name" value="METHYLTRANSFERASE"/>
    <property type="match status" value="1"/>
</dbReference>
<evidence type="ECO:0000256" key="3">
    <source>
        <dbReference type="ARBA" id="ARBA00022691"/>
    </source>
</evidence>
<dbReference type="RefSeq" id="WP_171198694.1">
    <property type="nucleotide sequence ID" value="NZ_JABEND010000002.1"/>
</dbReference>
<dbReference type="Pfam" id="PF01209">
    <property type="entry name" value="Ubie_methyltran"/>
    <property type="match status" value="1"/>
</dbReference>